<dbReference type="Pfam" id="PF08295">
    <property type="entry name" value="Sin3_corepress"/>
    <property type="match status" value="1"/>
</dbReference>
<evidence type="ECO:0000313" key="10">
    <source>
        <dbReference type="EMBL" id="KMZ56371.1"/>
    </source>
</evidence>
<evidence type="ECO:0000256" key="3">
    <source>
        <dbReference type="ARBA" id="ARBA00022737"/>
    </source>
</evidence>
<dbReference type="GO" id="GO:0000118">
    <property type="term" value="C:histone deacetylase complex"/>
    <property type="evidence" value="ECO:0000318"/>
    <property type="project" value="GO_Central"/>
</dbReference>
<feature type="region of interest" description="Disordered" evidence="8">
    <location>
        <begin position="866"/>
        <end position="940"/>
    </location>
</feature>
<dbReference type="InterPro" id="IPR036600">
    <property type="entry name" value="PAH_sf"/>
</dbReference>
<dbReference type="InterPro" id="IPR031693">
    <property type="entry name" value="Sin3_C"/>
</dbReference>
<evidence type="ECO:0000256" key="7">
    <source>
        <dbReference type="PROSITE-ProRule" id="PRU00810"/>
    </source>
</evidence>
<dbReference type="PANTHER" id="PTHR12346:SF0">
    <property type="entry name" value="SIN3A, ISOFORM G"/>
    <property type="match status" value="1"/>
</dbReference>
<comment type="subcellular location">
    <subcellularLocation>
        <location evidence="1 7">Nucleus</location>
    </subcellularLocation>
</comment>
<name>A0A0K9NHX0_ZOSMR</name>
<dbReference type="OMA" id="EWTHARH"/>
<comment type="caution">
    <text evidence="10">The sequence shown here is derived from an EMBL/GenBank/DDBJ whole genome shotgun (WGS) entry which is preliminary data.</text>
</comment>
<dbReference type="Gene3D" id="1.20.1160.11">
    <property type="entry name" value="Paired amphipathic helix"/>
    <property type="match status" value="3"/>
</dbReference>
<dbReference type="SMART" id="SM00761">
    <property type="entry name" value="HDAC_interact"/>
    <property type="match status" value="1"/>
</dbReference>
<evidence type="ECO:0000256" key="2">
    <source>
        <dbReference type="ARBA" id="ARBA00022491"/>
    </source>
</evidence>
<dbReference type="FunFam" id="1.20.1160.11:FF:000002">
    <property type="entry name" value="Paired amphipathic helix protein SIN3"/>
    <property type="match status" value="1"/>
</dbReference>
<dbReference type="InterPro" id="IPR003822">
    <property type="entry name" value="PAH"/>
</dbReference>
<feature type="domain" description="Histone deacetylase interacting" evidence="9">
    <location>
        <begin position="411"/>
        <end position="511"/>
    </location>
</feature>
<dbReference type="Pfam" id="PF02671">
    <property type="entry name" value="PAH"/>
    <property type="match status" value="3"/>
</dbReference>
<dbReference type="FunFam" id="1.20.1160.11:FF:000001">
    <property type="entry name" value="Paired amphipathic helix protein Sin3"/>
    <property type="match status" value="1"/>
</dbReference>
<evidence type="ECO:0000256" key="6">
    <source>
        <dbReference type="ARBA" id="ARBA00023242"/>
    </source>
</evidence>
<dbReference type="PROSITE" id="PS51477">
    <property type="entry name" value="PAH"/>
    <property type="match status" value="3"/>
</dbReference>
<dbReference type="InterPro" id="IPR039774">
    <property type="entry name" value="Sin3-like"/>
</dbReference>
<keyword evidence="11" id="KW-1185">Reference proteome</keyword>
<organism evidence="10 11">
    <name type="scientific">Zostera marina</name>
    <name type="common">Eelgrass</name>
    <dbReference type="NCBI Taxonomy" id="29655"/>
    <lineage>
        <taxon>Eukaryota</taxon>
        <taxon>Viridiplantae</taxon>
        <taxon>Streptophyta</taxon>
        <taxon>Embryophyta</taxon>
        <taxon>Tracheophyta</taxon>
        <taxon>Spermatophyta</taxon>
        <taxon>Magnoliopsida</taxon>
        <taxon>Liliopsida</taxon>
        <taxon>Zosteraceae</taxon>
        <taxon>Zostera</taxon>
    </lineage>
</organism>
<dbReference type="PANTHER" id="PTHR12346">
    <property type="entry name" value="SIN3B-RELATED"/>
    <property type="match status" value="1"/>
</dbReference>
<keyword evidence="3" id="KW-0677">Repeat</keyword>
<accession>A0A0K9NHX0</accession>
<dbReference type="GO" id="GO:0003714">
    <property type="term" value="F:transcription corepressor activity"/>
    <property type="evidence" value="ECO:0000318"/>
    <property type="project" value="GO_Central"/>
</dbReference>
<dbReference type="FunFam" id="1.20.1160.11:FF:000003">
    <property type="entry name" value="Paired amphipathic helix SIN3-like protein"/>
    <property type="match status" value="1"/>
</dbReference>
<dbReference type="InterPro" id="IPR013194">
    <property type="entry name" value="HDAC_interact_dom"/>
</dbReference>
<sequence>MASGNDNQKLSTKHALVYLRNVKDVFHDNKEKYGEFLEVMKDFKAERTDTRGVIERVRALFKDHPDLILGFNDFLPHGYSIQSIAANPVDLEDKKPIEFEEAISFVNKIKARFRNNDRVYKSFLDVLNMYRTQSKSIEEVYHEVSVLFQSHQDLLDEFVHFLPDTSTLSSTFHSSSGRLFGHRDNRSSAKPAIFNGHVNKKGDETFNYREHDKKKKVDRENDRMEDHYMDDKELEQNCREFSNMKRKRKILHRADAENVDQEFKGLYAQEFGFCEKVKSKLHTNTYQEFLKCLHIYSTEIIDRIELKKLVSHIFGKYPDLMDGFNDFLARCENIDGFLADVFDEKNFPMSVQVEDKDNERERDRDGVRQKEKEMMEKYPHFVSKDTSGHRSYITKDKYNLFKPISELDLSNSEQCTPSYRRLPKKHHIPPSRYRTDIDAAVLNDNWVSVTSGSEDYSFNHMRKNQYEESLFRCEDDRFEIDMLLKGIDVTISRVEELMIKMEANIVKPEKSLCLEDHFTSLNMRCIERLYGEHGLDTIDILRKNAACLTLPVILSRLKQKQEEWFKCRDEFNKLWAGIYAKNYQKSLDHRSFYFKQRDIKNLGTKALVADIKDINERKRREDDVLYAIAAGNQRPIIPNMEFEFANSDVHEDLYKIIKYSCGEVFASLDLVGRVMRIWTTLLEPMLGISPRPHDTIEYSVKAKKHREKCTIAFPAEGDGSLGADCVTGHIKKPHHVCNGIENISLEENVSYNARLEKSDFIDKKIFHNGNQTSCQNNNVFDTSVHGKVQNIVDIAHAGICNKIGDGSVRSEVEREEGELTPNGDFEEDNFLGFEESARNEIDAFKPNEGSASRTYPVRINCEVVEGENDIDDEGDESGQSNTEDSENASAAVEDVSPSESHDGEDSREDNEEDVNNDDKAESEREAERISVNNDAEEEEGTSLSILENFLHTAKPLAKYVQPSLYDMQDKSSRIFYGNFSLYVLFRLHQILYARILSAKENSASTERKWKTVKGSSPPNLYAKFLSSLYRLLDGSSDDIQFEDECREIVGTQSYVLFTIDKLIYKVVKQLEVVARDEMANKLLELHAYEKSRRPESYIELVYHENARLILQDESLYRFEFKSDPSQMSIQLMDSGYEKAIVTSVPMDPSFDEYLNNDFLSITNENAVQGVLLRRIIRKILSTGQYSSPFKCMEGTYTLNRLECRISCISSKVTYVLGTEDVFYRRRRRHRVADTSNSRQKKFHCFQSKHTVNMTT</sequence>
<dbReference type="STRING" id="29655.A0A0K9NHX0"/>
<evidence type="ECO:0000256" key="4">
    <source>
        <dbReference type="ARBA" id="ARBA00023015"/>
    </source>
</evidence>
<keyword evidence="5" id="KW-0804">Transcription</keyword>
<gene>
    <name evidence="10" type="ORF">ZOSMA_96G00470</name>
</gene>
<protein>
    <submittedName>
        <fullName evidence="10">Paired amphipathic helix protein Sin3-like 4</fullName>
    </submittedName>
</protein>
<dbReference type="GO" id="GO:0000785">
    <property type="term" value="C:chromatin"/>
    <property type="evidence" value="ECO:0000318"/>
    <property type="project" value="GO_Central"/>
</dbReference>
<evidence type="ECO:0000256" key="1">
    <source>
        <dbReference type="ARBA" id="ARBA00004123"/>
    </source>
</evidence>
<dbReference type="Proteomes" id="UP000036987">
    <property type="component" value="Unassembled WGS sequence"/>
</dbReference>
<feature type="compositionally biased region" description="Acidic residues" evidence="8">
    <location>
        <begin position="905"/>
        <end position="915"/>
    </location>
</feature>
<keyword evidence="6 7" id="KW-0539">Nucleus</keyword>
<proteinExistence type="predicted"/>
<feature type="compositionally biased region" description="Acidic residues" evidence="8">
    <location>
        <begin position="866"/>
        <end position="876"/>
    </location>
</feature>
<dbReference type="OrthoDB" id="10265969at2759"/>
<keyword evidence="4" id="KW-0805">Transcription regulation</keyword>
<dbReference type="AlphaFoldDB" id="A0A0K9NHX0"/>
<dbReference type="SUPFAM" id="SSF47762">
    <property type="entry name" value="PAH2 domain"/>
    <property type="match status" value="3"/>
</dbReference>
<evidence type="ECO:0000256" key="8">
    <source>
        <dbReference type="SAM" id="MobiDB-lite"/>
    </source>
</evidence>
<keyword evidence="2" id="KW-0678">Repressor</keyword>
<evidence type="ECO:0000259" key="9">
    <source>
        <dbReference type="SMART" id="SM00761"/>
    </source>
</evidence>
<dbReference type="GO" id="GO:0000122">
    <property type="term" value="P:negative regulation of transcription by RNA polymerase II"/>
    <property type="evidence" value="ECO:0000318"/>
    <property type="project" value="GO_Central"/>
</dbReference>
<evidence type="ECO:0000313" key="11">
    <source>
        <dbReference type="Proteomes" id="UP000036987"/>
    </source>
</evidence>
<feature type="compositionally biased region" description="Basic and acidic residues" evidence="8">
    <location>
        <begin position="916"/>
        <end position="928"/>
    </location>
</feature>
<dbReference type="Pfam" id="PF16879">
    <property type="entry name" value="Sin3a_C"/>
    <property type="match status" value="1"/>
</dbReference>
<dbReference type="EMBL" id="LFYR01002199">
    <property type="protein sequence ID" value="KMZ56371.1"/>
    <property type="molecule type" value="Genomic_DNA"/>
</dbReference>
<reference evidence="11" key="1">
    <citation type="journal article" date="2016" name="Nature">
        <title>The genome of the seagrass Zostera marina reveals angiosperm adaptation to the sea.</title>
        <authorList>
            <person name="Olsen J.L."/>
            <person name="Rouze P."/>
            <person name="Verhelst B."/>
            <person name="Lin Y.-C."/>
            <person name="Bayer T."/>
            <person name="Collen J."/>
            <person name="Dattolo E."/>
            <person name="De Paoli E."/>
            <person name="Dittami S."/>
            <person name="Maumus F."/>
            <person name="Michel G."/>
            <person name="Kersting A."/>
            <person name="Lauritano C."/>
            <person name="Lohaus R."/>
            <person name="Toepel M."/>
            <person name="Tonon T."/>
            <person name="Vanneste K."/>
            <person name="Amirebrahimi M."/>
            <person name="Brakel J."/>
            <person name="Bostroem C."/>
            <person name="Chovatia M."/>
            <person name="Grimwood J."/>
            <person name="Jenkins J.W."/>
            <person name="Jueterbock A."/>
            <person name="Mraz A."/>
            <person name="Stam W.T."/>
            <person name="Tice H."/>
            <person name="Bornberg-Bauer E."/>
            <person name="Green P.J."/>
            <person name="Pearson G.A."/>
            <person name="Procaccini G."/>
            <person name="Duarte C.M."/>
            <person name="Schmutz J."/>
            <person name="Reusch T.B.H."/>
            <person name="Van de Peer Y."/>
        </authorList>
    </citation>
    <scope>NUCLEOTIDE SEQUENCE [LARGE SCALE GENOMIC DNA]</scope>
    <source>
        <strain evidence="11">cv. Finnish</strain>
    </source>
</reference>
<evidence type="ECO:0000256" key="5">
    <source>
        <dbReference type="ARBA" id="ARBA00023163"/>
    </source>
</evidence>